<dbReference type="InterPro" id="IPR004521">
    <property type="entry name" value="Uncharacterised_CHP00451"/>
</dbReference>
<comment type="similarity">
    <text evidence="3">Belongs to the TMA20 family.</text>
</comment>
<dbReference type="SMART" id="SM00359">
    <property type="entry name" value="PUA"/>
    <property type="match status" value="1"/>
</dbReference>
<dbReference type="PROSITE" id="PS50890">
    <property type="entry name" value="PUA"/>
    <property type="match status" value="1"/>
</dbReference>
<dbReference type="PIRSF" id="PIRSF005067">
    <property type="entry name" value="Tma_RNA-bind_prd"/>
    <property type="match status" value="1"/>
</dbReference>
<keyword evidence="2 3" id="KW-0963">Cytoplasm</keyword>
<evidence type="ECO:0000256" key="3">
    <source>
        <dbReference type="PIRNR" id="PIRNR005067"/>
    </source>
</evidence>
<dbReference type="SUPFAM" id="SSF88697">
    <property type="entry name" value="PUA domain-like"/>
    <property type="match status" value="1"/>
</dbReference>
<dbReference type="Pfam" id="PF17832">
    <property type="entry name" value="Pre-PUA"/>
    <property type="match status" value="1"/>
</dbReference>
<dbReference type="NCBIfam" id="TIGR00451">
    <property type="entry name" value="unchar_dom_2"/>
    <property type="match status" value="1"/>
</dbReference>
<dbReference type="InterPro" id="IPR002478">
    <property type="entry name" value="PUA"/>
</dbReference>
<dbReference type="InterPro" id="IPR016437">
    <property type="entry name" value="MCT-1/Tma20"/>
</dbReference>
<dbReference type="GO" id="GO:0003723">
    <property type="term" value="F:RNA binding"/>
    <property type="evidence" value="ECO:0007669"/>
    <property type="project" value="InterPro"/>
</dbReference>
<dbReference type="InterPro" id="IPR015947">
    <property type="entry name" value="PUA-like_sf"/>
</dbReference>
<dbReference type="FunCoup" id="A0A4S2N5U2">
    <property type="interactions" value="542"/>
</dbReference>
<dbReference type="CDD" id="cd11609">
    <property type="entry name" value="MCT1_N"/>
    <property type="match status" value="1"/>
</dbReference>
<comment type="function">
    <text evidence="3">Involved in translation.</text>
</comment>
<dbReference type="InterPro" id="IPR041366">
    <property type="entry name" value="Pre-PUA"/>
</dbReference>
<sequence length="178" mass="19890">MFKKPFPHPQKSKLKSSAQRAIRQRIATEFPLLAPHLDFIIPKKSQLDVLKLPDRISLYSLDGQVLFFQHFDDQLIPHLRIVHQYPDCFPIIQTDRGATRFILKGAHLMCPGLTSAGAKMVDGLEKGAVVGVKGEGKENACLVGIMKMTSEEIARINDGVGVEACHYLGDHLWKYVGE</sequence>
<name>A0A4S2N5U2_9PEZI</name>
<accession>A0A4S2N5U2</accession>
<dbReference type="Proteomes" id="UP000298138">
    <property type="component" value="Unassembled WGS sequence"/>
</dbReference>
<dbReference type="Pfam" id="PF01472">
    <property type="entry name" value="PUA"/>
    <property type="match status" value="1"/>
</dbReference>
<dbReference type="GO" id="GO:0001731">
    <property type="term" value="P:formation of translation preinitiation complex"/>
    <property type="evidence" value="ECO:0007669"/>
    <property type="project" value="TreeGrafter"/>
</dbReference>
<dbReference type="Gene3D" id="3.10.400.20">
    <property type="match status" value="1"/>
</dbReference>
<dbReference type="PANTHER" id="PTHR22798:SF0">
    <property type="entry name" value="MALIGNANT T-CELL-AMPLIFIED SEQUENCE 1"/>
    <property type="match status" value="1"/>
</dbReference>
<evidence type="ECO:0000256" key="2">
    <source>
        <dbReference type="ARBA" id="ARBA00022490"/>
    </source>
</evidence>
<keyword evidence="6" id="KW-1185">Reference proteome</keyword>
<proteinExistence type="inferred from homology"/>
<dbReference type="PANTHER" id="PTHR22798">
    <property type="entry name" value="MCT-1 PROTEIN"/>
    <property type="match status" value="1"/>
</dbReference>
<evidence type="ECO:0000313" key="5">
    <source>
        <dbReference type="EMBL" id="TGZ84577.1"/>
    </source>
</evidence>
<dbReference type="AlphaFoldDB" id="A0A4S2N5U2"/>
<reference evidence="5 6" key="1">
    <citation type="submission" date="2019-04" db="EMBL/GenBank/DDBJ databases">
        <title>Comparative genomics and transcriptomics to analyze fruiting body development in filamentous ascomycetes.</title>
        <authorList>
            <consortium name="DOE Joint Genome Institute"/>
            <person name="Lutkenhaus R."/>
            <person name="Traeger S."/>
            <person name="Breuer J."/>
            <person name="Kuo A."/>
            <person name="Lipzen A."/>
            <person name="Pangilinan J."/>
            <person name="Dilworth D."/>
            <person name="Sandor L."/>
            <person name="Poggeler S."/>
            <person name="Barry K."/>
            <person name="Grigoriev I.V."/>
            <person name="Nowrousian M."/>
        </authorList>
    </citation>
    <scope>NUCLEOTIDE SEQUENCE [LARGE SCALE GENOMIC DNA]</scope>
    <source>
        <strain evidence="5 6">CBS 389.68</strain>
    </source>
</reference>
<gene>
    <name evidence="5" type="ORF">EX30DRAFT_356809</name>
</gene>
<evidence type="ECO:0000256" key="1">
    <source>
        <dbReference type="ARBA" id="ARBA00004496"/>
    </source>
</evidence>
<dbReference type="GO" id="GO:0005737">
    <property type="term" value="C:cytoplasm"/>
    <property type="evidence" value="ECO:0007669"/>
    <property type="project" value="UniProtKB-SubCell"/>
</dbReference>
<dbReference type="InParanoid" id="A0A4S2N5U2"/>
<comment type="subcellular location">
    <subcellularLocation>
        <location evidence="1 3">Cytoplasm</location>
    </subcellularLocation>
</comment>
<dbReference type="OrthoDB" id="10249667at2759"/>
<feature type="domain" description="PUA" evidence="4">
    <location>
        <begin position="90"/>
        <end position="169"/>
    </location>
</feature>
<dbReference type="CDD" id="cd21155">
    <property type="entry name" value="PUA_MCTS-1-like"/>
    <property type="match status" value="1"/>
</dbReference>
<protein>
    <recommendedName>
        <fullName evidence="3">Translation machinery-associated protein 20</fullName>
    </recommendedName>
</protein>
<organism evidence="5 6">
    <name type="scientific">Ascodesmis nigricans</name>
    <dbReference type="NCBI Taxonomy" id="341454"/>
    <lineage>
        <taxon>Eukaryota</taxon>
        <taxon>Fungi</taxon>
        <taxon>Dikarya</taxon>
        <taxon>Ascomycota</taxon>
        <taxon>Pezizomycotina</taxon>
        <taxon>Pezizomycetes</taxon>
        <taxon>Pezizales</taxon>
        <taxon>Ascodesmidaceae</taxon>
        <taxon>Ascodesmis</taxon>
    </lineage>
</organism>
<dbReference type="STRING" id="341454.A0A4S2N5U2"/>
<evidence type="ECO:0000313" key="6">
    <source>
        <dbReference type="Proteomes" id="UP000298138"/>
    </source>
</evidence>
<evidence type="ECO:0000259" key="4">
    <source>
        <dbReference type="SMART" id="SM00359"/>
    </source>
</evidence>
<dbReference type="EMBL" id="ML220112">
    <property type="protein sequence ID" value="TGZ84577.1"/>
    <property type="molecule type" value="Genomic_DNA"/>
</dbReference>